<evidence type="ECO:0000313" key="3">
    <source>
        <dbReference type="EMBL" id="TFK21106.1"/>
    </source>
</evidence>
<keyword evidence="1" id="KW-0677">Repeat</keyword>
<dbReference type="AlphaFoldDB" id="A0A5C3KLG7"/>
<gene>
    <name evidence="3" type="ORF">FA15DRAFT_707519</name>
</gene>
<accession>A0A5C3KLG7</accession>
<keyword evidence="4" id="KW-1185">Reference proteome</keyword>
<evidence type="ECO:0000256" key="1">
    <source>
        <dbReference type="ARBA" id="ARBA00022737"/>
    </source>
</evidence>
<organism evidence="3 4">
    <name type="scientific">Coprinopsis marcescibilis</name>
    <name type="common">Agaric fungus</name>
    <name type="synonym">Psathyrella marcescibilis</name>
    <dbReference type="NCBI Taxonomy" id="230819"/>
    <lineage>
        <taxon>Eukaryota</taxon>
        <taxon>Fungi</taxon>
        <taxon>Dikarya</taxon>
        <taxon>Basidiomycota</taxon>
        <taxon>Agaricomycotina</taxon>
        <taxon>Agaricomycetes</taxon>
        <taxon>Agaricomycetidae</taxon>
        <taxon>Agaricales</taxon>
        <taxon>Agaricineae</taxon>
        <taxon>Psathyrellaceae</taxon>
        <taxon>Coprinopsis</taxon>
    </lineage>
</organism>
<name>A0A5C3KLG7_COPMA</name>
<dbReference type="PANTHER" id="PTHR10039">
    <property type="entry name" value="AMELOGENIN"/>
    <property type="match status" value="1"/>
</dbReference>
<dbReference type="SUPFAM" id="SSF52540">
    <property type="entry name" value="P-loop containing nucleoside triphosphate hydrolases"/>
    <property type="match status" value="1"/>
</dbReference>
<dbReference type="Pfam" id="PF24883">
    <property type="entry name" value="NPHP3_N"/>
    <property type="match status" value="1"/>
</dbReference>
<evidence type="ECO:0000313" key="4">
    <source>
        <dbReference type="Proteomes" id="UP000307440"/>
    </source>
</evidence>
<dbReference type="Gene3D" id="3.40.50.300">
    <property type="entry name" value="P-loop containing nucleotide triphosphate hydrolases"/>
    <property type="match status" value="1"/>
</dbReference>
<sequence>MPAAEYGLDLAFVKPARTRPASIRNWVGNLSTAFLATSPLPPPFVALVKRAWNAWKSGQETQQLDTITIEVLPGARNLKWNDVQIHVVAGDSTNVTNVHQQCCADVEKYEALRRLPDPNGFSWDRYKTCIPETRTLQLKEMYTWIHGRREGRTGAEIFLVAAPAGSGKTALAHTISQQVHKDGHLLASFFFDQMKEQSTVSNLLASIIRGLCDVNGRVRHRVCQLLVKDTSLASAVPVRQFDELILPVCSLLPSDRYYVLIIDGLDEDHSAVLLPLLQDEIPRLPPTFRIIVTTRPEQQIMVSLANMRHIQCSEQSLTGEPTQEDLARYIQAHLRKSERYNEISSKLIADFVVKSDGLFLWAATVLNHLEFSFCPVSELRSIVYNRQPENCDGDDIATRRLDALYQRILSKLYWNDAMFVVKYRSVVGALVSLREPLSPTGLAKLYQGEVTEDDVIKVCMLLRPLLRDFSPKNPRQPIRLLHLSVQQYLTRRAPPPYRLYRNEHNRNLLRCTLLAIESELESTDAVGYTAGSWDLFHIPKIPVVTKGSILEHL</sequence>
<dbReference type="STRING" id="230819.A0A5C3KLG7"/>
<dbReference type="OrthoDB" id="3038309at2759"/>
<evidence type="ECO:0000259" key="2">
    <source>
        <dbReference type="Pfam" id="PF24883"/>
    </source>
</evidence>
<dbReference type="InterPro" id="IPR027417">
    <property type="entry name" value="P-loop_NTPase"/>
</dbReference>
<reference evidence="3 4" key="1">
    <citation type="journal article" date="2019" name="Nat. Ecol. Evol.">
        <title>Megaphylogeny resolves global patterns of mushroom evolution.</title>
        <authorList>
            <person name="Varga T."/>
            <person name="Krizsan K."/>
            <person name="Foldi C."/>
            <person name="Dima B."/>
            <person name="Sanchez-Garcia M."/>
            <person name="Sanchez-Ramirez S."/>
            <person name="Szollosi G.J."/>
            <person name="Szarkandi J.G."/>
            <person name="Papp V."/>
            <person name="Albert L."/>
            <person name="Andreopoulos W."/>
            <person name="Angelini C."/>
            <person name="Antonin V."/>
            <person name="Barry K.W."/>
            <person name="Bougher N.L."/>
            <person name="Buchanan P."/>
            <person name="Buyck B."/>
            <person name="Bense V."/>
            <person name="Catcheside P."/>
            <person name="Chovatia M."/>
            <person name="Cooper J."/>
            <person name="Damon W."/>
            <person name="Desjardin D."/>
            <person name="Finy P."/>
            <person name="Geml J."/>
            <person name="Haridas S."/>
            <person name="Hughes K."/>
            <person name="Justo A."/>
            <person name="Karasinski D."/>
            <person name="Kautmanova I."/>
            <person name="Kiss B."/>
            <person name="Kocsube S."/>
            <person name="Kotiranta H."/>
            <person name="LaButti K.M."/>
            <person name="Lechner B.E."/>
            <person name="Liimatainen K."/>
            <person name="Lipzen A."/>
            <person name="Lukacs Z."/>
            <person name="Mihaltcheva S."/>
            <person name="Morgado L.N."/>
            <person name="Niskanen T."/>
            <person name="Noordeloos M.E."/>
            <person name="Ohm R.A."/>
            <person name="Ortiz-Santana B."/>
            <person name="Ovrebo C."/>
            <person name="Racz N."/>
            <person name="Riley R."/>
            <person name="Savchenko A."/>
            <person name="Shiryaev A."/>
            <person name="Soop K."/>
            <person name="Spirin V."/>
            <person name="Szebenyi C."/>
            <person name="Tomsovsky M."/>
            <person name="Tulloss R.E."/>
            <person name="Uehling J."/>
            <person name="Grigoriev I.V."/>
            <person name="Vagvolgyi C."/>
            <person name="Papp T."/>
            <person name="Martin F.M."/>
            <person name="Miettinen O."/>
            <person name="Hibbett D.S."/>
            <person name="Nagy L.G."/>
        </authorList>
    </citation>
    <scope>NUCLEOTIDE SEQUENCE [LARGE SCALE GENOMIC DNA]</scope>
    <source>
        <strain evidence="3 4">CBS 121175</strain>
    </source>
</reference>
<dbReference type="Proteomes" id="UP000307440">
    <property type="component" value="Unassembled WGS sequence"/>
</dbReference>
<dbReference type="InterPro" id="IPR056884">
    <property type="entry name" value="NPHP3-like_N"/>
</dbReference>
<feature type="domain" description="Nephrocystin 3-like N-terminal" evidence="2">
    <location>
        <begin position="137"/>
        <end position="295"/>
    </location>
</feature>
<dbReference type="PANTHER" id="PTHR10039:SF17">
    <property type="entry name" value="FUNGAL STAND N-TERMINAL GOODBYE DOMAIN-CONTAINING PROTEIN-RELATED"/>
    <property type="match status" value="1"/>
</dbReference>
<dbReference type="EMBL" id="ML210278">
    <property type="protein sequence ID" value="TFK21106.1"/>
    <property type="molecule type" value="Genomic_DNA"/>
</dbReference>
<proteinExistence type="predicted"/>
<protein>
    <recommendedName>
        <fullName evidence="2">Nephrocystin 3-like N-terminal domain-containing protein</fullName>
    </recommendedName>
</protein>